<dbReference type="Proteomes" id="UP000663859">
    <property type="component" value="Unassembled WGS sequence"/>
</dbReference>
<proteinExistence type="predicted"/>
<protein>
    <submittedName>
        <fullName evidence="1">Uncharacterized protein</fullName>
    </submittedName>
</protein>
<gene>
    <name evidence="1" type="ORF">MPNT_490001</name>
</gene>
<sequence length="74" mass="8306">MFGRRAGRSSLGGMVVYSFLGTVRVKPNQRTSKEGRGEKQEKVALYFPRFYTMSSYDKESDLPKLGSGTRSSFS</sequence>
<comment type="caution">
    <text evidence="1">The sequence shown here is derived from an EMBL/GenBank/DDBJ whole genome shotgun (WGS) entry which is preliminary data.</text>
</comment>
<accession>A0A8J2FTE6</accession>
<dbReference type="AlphaFoldDB" id="A0A8J2FTE6"/>
<organism evidence="1 2">
    <name type="scientific">Candidatus Methylacidithermus pantelleriae</name>
    <dbReference type="NCBI Taxonomy" id="2744239"/>
    <lineage>
        <taxon>Bacteria</taxon>
        <taxon>Pseudomonadati</taxon>
        <taxon>Verrucomicrobiota</taxon>
        <taxon>Methylacidiphilae</taxon>
        <taxon>Methylacidiphilales</taxon>
        <taxon>Methylacidiphilaceae</taxon>
        <taxon>Candidatus Methylacidithermus</taxon>
    </lineage>
</organism>
<keyword evidence="2" id="KW-1185">Reference proteome</keyword>
<reference evidence="1" key="1">
    <citation type="submission" date="2021-02" db="EMBL/GenBank/DDBJ databases">
        <authorList>
            <person name="Cremers G."/>
            <person name="Picone N."/>
        </authorList>
    </citation>
    <scope>NUCLEOTIDE SEQUENCE</scope>
    <source>
        <strain evidence="1">PQ17</strain>
    </source>
</reference>
<evidence type="ECO:0000313" key="1">
    <source>
        <dbReference type="EMBL" id="CAF0702145.1"/>
    </source>
</evidence>
<name>A0A8J2FTE6_9BACT</name>
<dbReference type="EMBL" id="CAJNOB010000044">
    <property type="protein sequence ID" value="CAF0702145.1"/>
    <property type="molecule type" value="Genomic_DNA"/>
</dbReference>
<evidence type="ECO:0000313" key="2">
    <source>
        <dbReference type="Proteomes" id="UP000663859"/>
    </source>
</evidence>